<dbReference type="Gene3D" id="3.20.20.450">
    <property type="entry name" value="EAL domain"/>
    <property type="match status" value="1"/>
</dbReference>
<feature type="transmembrane region" description="Helical" evidence="1">
    <location>
        <begin position="203"/>
        <end position="222"/>
    </location>
</feature>
<feature type="transmembrane region" description="Helical" evidence="1">
    <location>
        <begin position="109"/>
        <end position="128"/>
    </location>
</feature>
<dbReference type="Pfam" id="PF00990">
    <property type="entry name" value="GGDEF"/>
    <property type="match status" value="1"/>
</dbReference>
<name>A0A4Q7NTL8_9ACTN</name>
<sequence length="770" mass="80249">MNRRPASAPAERRGAALVWLVWLVLGAACVAALPLEHGTTASDLHFDAVTVLSVAVGAAALARRRGADLLPWALVVGGLALQSAGEFVWSWHDIVIGDEPFPSVGDAFFLGGTGALLAAAVSLGRRAARGRAHERGRSPLAEVGVVALAGALLSWQYVLGPTAAEGTEHRLAWCVSVAYPVLDLVILAALARLGFEGGGQGRPVLLLGGALCCQLAADVGFALQDAAGTYAEGGWVDCAWLATYVLGAAAVLHPQRGQQRASAPLRVVTARRLAVVLVCGAVGPALLCVGSPDTTRARLVAGSTVVVLALVLLRTVTVLRAYETSSAQLAHSTLHDALTGLANRGALVRRLEHALDDEGATGRRVAVLRLDLDGFSGVNDLVGPSAGDGLLVRLAARLREVAPEGSLLARIAGDEFALLVGGADEAEVAALAERLLEAVRRPFAVPVPDGSTQELWIRASVGTAGAQPGESTVDALLGAADAALALAKNDGGGRCVAHSPELDGARLHLRPLLAARLEHALEADELEVHYQPLVLAADGHVAGFEALVRWRRDGVLVPPGEFLPAAHAAGLMPALDRQVLRRAVAQLARWRDQAGGEDLHVSVNVSVRTWRSPGIVEEVLAELAHHDVPAPALLLEVTEETAAADPGVRGRLAEVREAGVRVALDDFGTGYSALAYLETLPADVLKIAKELVDPIADGRSSRVVGALVDLAHACDLQVIAEGVETASQRDRLVASGVDVLQGYLFARPLPADEAERLWRAARRPAARTAG</sequence>
<feature type="domain" description="GGDEF" evidence="3">
    <location>
        <begin position="363"/>
        <end position="500"/>
    </location>
</feature>
<feature type="transmembrane region" description="Helical" evidence="1">
    <location>
        <begin position="234"/>
        <end position="252"/>
    </location>
</feature>
<evidence type="ECO:0000313" key="5">
    <source>
        <dbReference type="Proteomes" id="UP000293638"/>
    </source>
</evidence>
<keyword evidence="1" id="KW-1133">Transmembrane helix</keyword>
<dbReference type="PANTHER" id="PTHR33121:SF70">
    <property type="entry name" value="SIGNALING PROTEIN YKOW"/>
    <property type="match status" value="1"/>
</dbReference>
<dbReference type="CDD" id="cd01949">
    <property type="entry name" value="GGDEF"/>
    <property type="match status" value="1"/>
</dbReference>
<feature type="transmembrane region" description="Helical" evidence="1">
    <location>
        <begin position="273"/>
        <end position="292"/>
    </location>
</feature>
<gene>
    <name evidence="4" type="ORF">EV189_2149</name>
</gene>
<dbReference type="PROSITE" id="PS50887">
    <property type="entry name" value="GGDEF"/>
    <property type="match status" value="1"/>
</dbReference>
<dbReference type="CDD" id="cd01948">
    <property type="entry name" value="EAL"/>
    <property type="match status" value="1"/>
</dbReference>
<reference evidence="4 5" key="1">
    <citation type="submission" date="2019-02" db="EMBL/GenBank/DDBJ databases">
        <title>Genomic Encyclopedia of Type Strains, Phase IV (KMG-IV): sequencing the most valuable type-strain genomes for metagenomic binning, comparative biology and taxonomic classification.</title>
        <authorList>
            <person name="Goeker M."/>
        </authorList>
    </citation>
    <scope>NUCLEOTIDE SEQUENCE [LARGE SCALE GENOMIC DNA]</scope>
    <source>
        <strain evidence="4 5">DSM 45622</strain>
    </source>
</reference>
<evidence type="ECO:0000256" key="1">
    <source>
        <dbReference type="SAM" id="Phobius"/>
    </source>
</evidence>
<dbReference type="InterPro" id="IPR000160">
    <property type="entry name" value="GGDEF_dom"/>
</dbReference>
<dbReference type="InterPro" id="IPR035919">
    <property type="entry name" value="EAL_sf"/>
</dbReference>
<comment type="caution">
    <text evidence="4">The sequence shown here is derived from an EMBL/GenBank/DDBJ whole genome shotgun (WGS) entry which is preliminary data.</text>
</comment>
<feature type="transmembrane region" description="Helical" evidence="1">
    <location>
        <begin position="69"/>
        <end position="89"/>
    </location>
</feature>
<dbReference type="PROSITE" id="PS50883">
    <property type="entry name" value="EAL"/>
    <property type="match status" value="1"/>
</dbReference>
<evidence type="ECO:0000259" key="2">
    <source>
        <dbReference type="PROSITE" id="PS50883"/>
    </source>
</evidence>
<dbReference type="SMART" id="SM00052">
    <property type="entry name" value="EAL"/>
    <property type="match status" value="1"/>
</dbReference>
<evidence type="ECO:0000259" key="3">
    <source>
        <dbReference type="PROSITE" id="PS50887"/>
    </source>
</evidence>
<dbReference type="Gene3D" id="3.30.70.270">
    <property type="match status" value="1"/>
</dbReference>
<proteinExistence type="predicted"/>
<accession>A0A4Q7NTL8</accession>
<dbReference type="InterPro" id="IPR043128">
    <property type="entry name" value="Rev_trsase/Diguanyl_cyclase"/>
</dbReference>
<feature type="transmembrane region" description="Helical" evidence="1">
    <location>
        <begin position="42"/>
        <end position="62"/>
    </location>
</feature>
<dbReference type="InterPro" id="IPR001633">
    <property type="entry name" value="EAL_dom"/>
</dbReference>
<organism evidence="4 5">
    <name type="scientific">Motilibacter rhizosphaerae</name>
    <dbReference type="NCBI Taxonomy" id="598652"/>
    <lineage>
        <taxon>Bacteria</taxon>
        <taxon>Bacillati</taxon>
        <taxon>Actinomycetota</taxon>
        <taxon>Actinomycetes</taxon>
        <taxon>Motilibacterales</taxon>
        <taxon>Motilibacteraceae</taxon>
        <taxon>Motilibacter</taxon>
    </lineage>
</organism>
<dbReference type="PANTHER" id="PTHR33121">
    <property type="entry name" value="CYCLIC DI-GMP PHOSPHODIESTERASE PDEF"/>
    <property type="match status" value="1"/>
</dbReference>
<protein>
    <submittedName>
        <fullName evidence="4">Diguanylate cyclase/phosphodiesterase</fullName>
    </submittedName>
</protein>
<feature type="transmembrane region" description="Helical" evidence="1">
    <location>
        <begin position="170"/>
        <end position="191"/>
    </location>
</feature>
<dbReference type="GO" id="GO:0071111">
    <property type="term" value="F:cyclic-guanylate-specific phosphodiesterase activity"/>
    <property type="evidence" value="ECO:0007669"/>
    <property type="project" value="InterPro"/>
</dbReference>
<dbReference type="Proteomes" id="UP000293638">
    <property type="component" value="Unassembled WGS sequence"/>
</dbReference>
<feature type="transmembrane region" description="Helical" evidence="1">
    <location>
        <begin position="140"/>
        <end position="158"/>
    </location>
</feature>
<dbReference type="InterPro" id="IPR050706">
    <property type="entry name" value="Cyclic-di-GMP_PDE-like"/>
</dbReference>
<dbReference type="AlphaFoldDB" id="A0A4Q7NTL8"/>
<dbReference type="SMART" id="SM00267">
    <property type="entry name" value="GGDEF"/>
    <property type="match status" value="1"/>
</dbReference>
<dbReference type="Pfam" id="PF00563">
    <property type="entry name" value="EAL"/>
    <property type="match status" value="1"/>
</dbReference>
<dbReference type="RefSeq" id="WP_165400242.1">
    <property type="nucleotide sequence ID" value="NZ_SGXD01000002.1"/>
</dbReference>
<dbReference type="SUPFAM" id="SSF55073">
    <property type="entry name" value="Nucleotide cyclase"/>
    <property type="match status" value="1"/>
</dbReference>
<evidence type="ECO:0000313" key="4">
    <source>
        <dbReference type="EMBL" id="RZS90364.1"/>
    </source>
</evidence>
<keyword evidence="1" id="KW-0812">Transmembrane</keyword>
<dbReference type="InterPro" id="IPR029787">
    <property type="entry name" value="Nucleotide_cyclase"/>
</dbReference>
<keyword evidence="1" id="KW-0472">Membrane</keyword>
<dbReference type="SUPFAM" id="SSF141868">
    <property type="entry name" value="EAL domain-like"/>
    <property type="match status" value="1"/>
</dbReference>
<keyword evidence="5" id="KW-1185">Reference proteome</keyword>
<dbReference type="EMBL" id="SGXD01000002">
    <property type="protein sequence ID" value="RZS90364.1"/>
    <property type="molecule type" value="Genomic_DNA"/>
</dbReference>
<feature type="domain" description="EAL" evidence="2">
    <location>
        <begin position="510"/>
        <end position="762"/>
    </location>
</feature>
<dbReference type="PROSITE" id="PS51257">
    <property type="entry name" value="PROKAR_LIPOPROTEIN"/>
    <property type="match status" value="1"/>
</dbReference>
<dbReference type="NCBIfam" id="TIGR00254">
    <property type="entry name" value="GGDEF"/>
    <property type="match status" value="1"/>
</dbReference>